<dbReference type="AlphaFoldDB" id="A0A090ENW1"/>
<reference evidence="1 2" key="1">
    <citation type="submission" date="2014-08" db="EMBL/GenBank/DDBJ databases">
        <authorList>
            <person name="Moulin Lionel"/>
        </authorList>
    </citation>
    <scope>NUCLEOTIDE SEQUENCE [LARGE SCALE GENOMIC DNA]</scope>
</reference>
<dbReference type="EMBL" id="CCNB01000005">
    <property type="protein sequence ID" value="CDX30413.1"/>
    <property type="molecule type" value="Genomic_DNA"/>
</dbReference>
<name>A0A090ENW1_MESPL</name>
<organism evidence="1 2">
    <name type="scientific">Mesorhizobium plurifarium</name>
    <dbReference type="NCBI Taxonomy" id="69974"/>
    <lineage>
        <taxon>Bacteria</taxon>
        <taxon>Pseudomonadati</taxon>
        <taxon>Pseudomonadota</taxon>
        <taxon>Alphaproteobacteria</taxon>
        <taxon>Hyphomicrobiales</taxon>
        <taxon>Phyllobacteriaceae</taxon>
        <taxon>Mesorhizobium</taxon>
    </lineage>
</organism>
<evidence type="ECO:0000313" key="2">
    <source>
        <dbReference type="Proteomes" id="UP000046373"/>
    </source>
</evidence>
<proteinExistence type="predicted"/>
<gene>
    <name evidence="1" type="ORF">MPLDJ20_130025</name>
</gene>
<accession>A0A090ENW1</accession>
<sequence length="71" mass="7557">MNGPAPSCQAPSGRSADRLLIKLREKVRANGGDKSRARGQRGEGIRTLSNHRTESSILAMITPQSAPKVCA</sequence>
<dbReference type="Proteomes" id="UP000046373">
    <property type="component" value="Unassembled WGS sequence"/>
</dbReference>
<evidence type="ECO:0000313" key="1">
    <source>
        <dbReference type="EMBL" id="CDX30413.1"/>
    </source>
</evidence>
<protein>
    <submittedName>
        <fullName evidence="1">Uncharacterized protein</fullName>
    </submittedName>
</protein>